<keyword evidence="1" id="KW-0802">TPR repeat</keyword>
<proteinExistence type="predicted"/>
<name>A0ABT3ZRZ4_9BURK</name>
<comment type="caution">
    <text evidence="3">The sequence shown here is derived from an EMBL/GenBank/DDBJ whole genome shotgun (WGS) entry which is preliminary data.</text>
</comment>
<protein>
    <submittedName>
        <fullName evidence="3">Tetratricopeptide repeat protein</fullName>
    </submittedName>
</protein>
<evidence type="ECO:0000313" key="4">
    <source>
        <dbReference type="Proteomes" id="UP001082899"/>
    </source>
</evidence>
<dbReference type="Pfam" id="PF13432">
    <property type="entry name" value="TPR_16"/>
    <property type="match status" value="2"/>
</dbReference>
<feature type="repeat" description="TPR" evidence="1">
    <location>
        <begin position="309"/>
        <end position="342"/>
    </location>
</feature>
<evidence type="ECO:0000313" key="3">
    <source>
        <dbReference type="EMBL" id="MCY0388653.1"/>
    </source>
</evidence>
<organism evidence="3 4">
    <name type="scientific">Robbsia betulipollinis</name>
    <dbReference type="NCBI Taxonomy" id="2981849"/>
    <lineage>
        <taxon>Bacteria</taxon>
        <taxon>Pseudomonadati</taxon>
        <taxon>Pseudomonadota</taxon>
        <taxon>Betaproteobacteria</taxon>
        <taxon>Burkholderiales</taxon>
        <taxon>Burkholderiaceae</taxon>
        <taxon>Robbsia</taxon>
    </lineage>
</organism>
<evidence type="ECO:0000256" key="2">
    <source>
        <dbReference type="SAM" id="MobiDB-lite"/>
    </source>
</evidence>
<evidence type="ECO:0000256" key="1">
    <source>
        <dbReference type="PROSITE-ProRule" id="PRU00339"/>
    </source>
</evidence>
<gene>
    <name evidence="3" type="ORF">OVY01_15835</name>
</gene>
<reference evidence="3" key="1">
    <citation type="submission" date="2022-11" db="EMBL/GenBank/DDBJ databases">
        <title>Robbsia betulipollinis sp. nov., isolated from pollen of birch (Betula pendula).</title>
        <authorList>
            <person name="Shi H."/>
            <person name="Ambika Manirajan B."/>
            <person name="Ratering S."/>
            <person name="Geissler-Plaum R."/>
            <person name="Schnell S."/>
        </authorList>
    </citation>
    <scope>NUCLEOTIDE SEQUENCE</scope>
    <source>
        <strain evidence="3">Bb-Pol-6</strain>
    </source>
</reference>
<dbReference type="Gene3D" id="3.40.50.2000">
    <property type="entry name" value="Glycogen Phosphorylase B"/>
    <property type="match status" value="1"/>
</dbReference>
<feature type="repeat" description="TPR" evidence="1">
    <location>
        <begin position="275"/>
        <end position="308"/>
    </location>
</feature>
<dbReference type="SUPFAM" id="SSF48452">
    <property type="entry name" value="TPR-like"/>
    <property type="match status" value="2"/>
</dbReference>
<dbReference type="Pfam" id="PF13181">
    <property type="entry name" value="TPR_8"/>
    <property type="match status" value="1"/>
</dbReference>
<feature type="repeat" description="TPR" evidence="1">
    <location>
        <begin position="241"/>
        <end position="274"/>
    </location>
</feature>
<dbReference type="SUPFAM" id="SSF53756">
    <property type="entry name" value="UDP-Glycosyltransferase/glycogen phosphorylase"/>
    <property type="match status" value="1"/>
</dbReference>
<accession>A0ABT3ZRZ4</accession>
<dbReference type="PANTHER" id="PTHR44998">
    <property type="match status" value="1"/>
</dbReference>
<dbReference type="Proteomes" id="UP001082899">
    <property type="component" value="Unassembled WGS sequence"/>
</dbReference>
<dbReference type="Gene3D" id="1.25.40.10">
    <property type="entry name" value="Tetratricopeptide repeat domain"/>
    <property type="match status" value="3"/>
</dbReference>
<feature type="region of interest" description="Disordered" evidence="2">
    <location>
        <begin position="40"/>
        <end position="61"/>
    </location>
</feature>
<sequence>MAAASSPPSPLSRALDAHRAGRLDEAERAYLSILANVPEAAAPSRPTAAPQPSATDGGEAVRPAEVQPAEARYWLGVLYLQRQRAGDACVCFRDVLARRPDHDAARLNLGHALQSLGDRDAAHQAFAHTARSAVPEIAAAAHAALGRHEAAAGRPADALRCFDASLAILPAEAAVHDSRGVTLAALGHHDLAEQAHRAALAIRPRHAGTHNNLGLAIKAQGDLAESLWHFRDALRIDPDFVPALVNLGQAVALGGDPDQASAPLERAVRLAPDFALAHHELACAYAALDRQEEAARHFVRTTELDPEFALGWQNLASARFETGERAAALAAVEEALRLAPASAMGRFARATLRLAEGGDRQAWQDYEARLAVWATQAQFAVPRWSGLPADVDAARGRAPLTLLVHAEQGFGDTLQFFRFVPLVAARVAHVVLAVPAPLSRLLVPAADAAGVTLLNEDAPLPPVDAHCPLTSLPLALGIGETPPAPPYLWLPGEPTLRADAPAAGGRAPVLRAWPGRLATRLRRRTARPTDPTGPVGPLRVGLAWSGRRPDLMRHAPDAPSAPAFDKRAVPLDALLPLFALRDIEWHVLQTEIDADDRAVLATVAERASLVFASDAFQDFADTAAAIVQLDQVLSVDTSVAHLAGALAAPLAIMLPLAADWRWDACDVAGNNLWYPAARLFRQRTRRDWSDVVQAVAEMLAGAVGKASSG</sequence>
<dbReference type="EMBL" id="JAPMXC010000005">
    <property type="protein sequence ID" value="MCY0388653.1"/>
    <property type="molecule type" value="Genomic_DNA"/>
</dbReference>
<feature type="repeat" description="TPR" evidence="1">
    <location>
        <begin position="207"/>
        <end position="240"/>
    </location>
</feature>
<keyword evidence="4" id="KW-1185">Reference proteome</keyword>
<dbReference type="SMART" id="SM00028">
    <property type="entry name" value="TPR"/>
    <property type="match status" value="7"/>
</dbReference>
<dbReference type="PANTHER" id="PTHR44998:SF1">
    <property type="entry name" value="UDP-N-ACETYLGLUCOSAMINE--PEPTIDE N-ACETYLGLUCOSAMINYLTRANSFERASE 110 KDA SUBUNIT"/>
    <property type="match status" value="1"/>
</dbReference>
<dbReference type="RefSeq" id="WP_267848535.1">
    <property type="nucleotide sequence ID" value="NZ_JAPMXC010000005.1"/>
</dbReference>
<dbReference type="PROSITE" id="PS50005">
    <property type="entry name" value="TPR"/>
    <property type="match status" value="4"/>
</dbReference>
<dbReference type="InterPro" id="IPR019734">
    <property type="entry name" value="TPR_rpt"/>
</dbReference>
<dbReference type="InterPro" id="IPR011990">
    <property type="entry name" value="TPR-like_helical_dom_sf"/>
</dbReference>